<dbReference type="Pfam" id="PF01029">
    <property type="entry name" value="NusB"/>
    <property type="match status" value="1"/>
</dbReference>
<dbReference type="PANTHER" id="PTHR22807:SF53">
    <property type="entry name" value="RIBOSOMAL RNA SMALL SUBUNIT METHYLTRANSFERASE B-RELATED"/>
    <property type="match status" value="1"/>
</dbReference>
<dbReference type="InterPro" id="IPR054728">
    <property type="entry name" value="RsmB-like_ferredoxin"/>
</dbReference>
<dbReference type="Gene3D" id="3.30.70.1170">
    <property type="entry name" value="Sun protein, domain 3"/>
    <property type="match status" value="1"/>
</dbReference>
<protein>
    <recommendedName>
        <fullName evidence="3">16S rRNA (cytosine(967)-C(5))-methyltransferase</fullName>
        <ecNumber evidence="3">2.1.1.176</ecNumber>
    </recommendedName>
    <alternativeName>
        <fullName evidence="10">16S rRNA m5C967 methyltransferase</fullName>
    </alternativeName>
    <alternativeName>
        <fullName evidence="11">rRNA (cytosine-C(5)-)-methyltransferase RsmB</fullName>
    </alternativeName>
</protein>
<feature type="binding site" evidence="13">
    <location>
        <position position="326"/>
    </location>
    <ligand>
        <name>S-adenosyl-L-methionine</name>
        <dbReference type="ChEBI" id="CHEBI:59789"/>
    </ligand>
</feature>
<dbReference type="SUPFAM" id="SSF53335">
    <property type="entry name" value="S-adenosyl-L-methionine-dependent methyltransferases"/>
    <property type="match status" value="1"/>
</dbReference>
<dbReference type="SUPFAM" id="SSF48013">
    <property type="entry name" value="NusB-like"/>
    <property type="match status" value="1"/>
</dbReference>
<dbReference type="InterPro" id="IPR029063">
    <property type="entry name" value="SAM-dependent_MTases_sf"/>
</dbReference>
<dbReference type="PANTHER" id="PTHR22807">
    <property type="entry name" value="NOP2 YEAST -RELATED NOL1/NOP2/FMU SUN DOMAIN-CONTAINING"/>
    <property type="match status" value="1"/>
</dbReference>
<dbReference type="Proteomes" id="UP000824090">
    <property type="component" value="Unassembled WGS sequence"/>
</dbReference>
<dbReference type="EMBL" id="DVMP01000070">
    <property type="protein sequence ID" value="HIU25543.1"/>
    <property type="molecule type" value="Genomic_DNA"/>
</dbReference>
<evidence type="ECO:0000256" key="10">
    <source>
        <dbReference type="ARBA" id="ARBA00030399"/>
    </source>
</evidence>
<organism evidence="15 16">
    <name type="scientific">Candidatus Allocopromorpha excrementigallinarum</name>
    <dbReference type="NCBI Taxonomy" id="2840742"/>
    <lineage>
        <taxon>Bacteria</taxon>
        <taxon>Bacillati</taxon>
        <taxon>Bacillota</taxon>
        <taxon>Clostridia</taxon>
        <taxon>Eubacteriales</taxon>
        <taxon>Eubacteriaceae</taxon>
        <taxon>Eubacteriaceae incertae sedis</taxon>
        <taxon>Candidatus Allocopromorpha</taxon>
    </lineage>
</organism>
<dbReference type="InterPro" id="IPR049560">
    <property type="entry name" value="MeTrfase_RsmB-F_NOP2_cat"/>
</dbReference>
<comment type="similarity">
    <text evidence="13">Belongs to the class I-like SAM-binding methyltransferase superfamily. RsmB/NOP family.</text>
</comment>
<dbReference type="CDD" id="cd02440">
    <property type="entry name" value="AdoMet_MTases"/>
    <property type="match status" value="1"/>
</dbReference>
<feature type="binding site" evidence="13">
    <location>
        <position position="281"/>
    </location>
    <ligand>
        <name>S-adenosyl-L-methionine</name>
        <dbReference type="ChEBI" id="CHEBI:59789"/>
    </ligand>
</feature>
<keyword evidence="8 13" id="KW-0949">S-adenosyl-L-methionine</keyword>
<evidence type="ECO:0000256" key="8">
    <source>
        <dbReference type="ARBA" id="ARBA00022691"/>
    </source>
</evidence>
<dbReference type="NCBIfam" id="TIGR00563">
    <property type="entry name" value="rsmB"/>
    <property type="match status" value="1"/>
</dbReference>
<evidence type="ECO:0000256" key="11">
    <source>
        <dbReference type="ARBA" id="ARBA00031088"/>
    </source>
</evidence>
<dbReference type="Gene3D" id="1.10.940.10">
    <property type="entry name" value="NusB-like"/>
    <property type="match status" value="1"/>
</dbReference>
<comment type="catalytic activity">
    <reaction evidence="12">
        <text>cytidine(967) in 16S rRNA + S-adenosyl-L-methionine = 5-methylcytidine(967) in 16S rRNA + S-adenosyl-L-homocysteine + H(+)</text>
        <dbReference type="Rhea" id="RHEA:42748"/>
        <dbReference type="Rhea" id="RHEA-COMP:10219"/>
        <dbReference type="Rhea" id="RHEA-COMP:10220"/>
        <dbReference type="ChEBI" id="CHEBI:15378"/>
        <dbReference type="ChEBI" id="CHEBI:57856"/>
        <dbReference type="ChEBI" id="CHEBI:59789"/>
        <dbReference type="ChEBI" id="CHEBI:74483"/>
        <dbReference type="ChEBI" id="CHEBI:82748"/>
        <dbReference type="EC" id="2.1.1.176"/>
    </reaction>
</comment>
<dbReference type="InterPro" id="IPR006027">
    <property type="entry name" value="NusB_RsmB_TIM44"/>
</dbReference>
<evidence type="ECO:0000256" key="12">
    <source>
        <dbReference type="ARBA" id="ARBA00047283"/>
    </source>
</evidence>
<evidence type="ECO:0000256" key="4">
    <source>
        <dbReference type="ARBA" id="ARBA00022490"/>
    </source>
</evidence>
<comment type="caution">
    <text evidence="15">The sequence shown here is derived from an EMBL/GenBank/DDBJ whole genome shotgun (WGS) entry which is preliminary data.</text>
</comment>
<feature type="binding site" evidence="13">
    <location>
        <begin position="257"/>
        <end position="263"/>
    </location>
    <ligand>
        <name>S-adenosyl-L-methionine</name>
        <dbReference type="ChEBI" id="CHEBI:59789"/>
    </ligand>
</feature>
<evidence type="ECO:0000256" key="7">
    <source>
        <dbReference type="ARBA" id="ARBA00022679"/>
    </source>
</evidence>
<comment type="function">
    <text evidence="1">Specifically methylates the cytosine at position 967 (m5C967) of 16S rRNA.</text>
</comment>
<keyword evidence="9 13" id="KW-0694">RNA-binding</keyword>
<evidence type="ECO:0000256" key="13">
    <source>
        <dbReference type="PROSITE-ProRule" id="PRU01023"/>
    </source>
</evidence>
<dbReference type="FunFam" id="3.40.50.150:FF:000022">
    <property type="entry name" value="Ribosomal RNA small subunit methyltransferase B"/>
    <property type="match status" value="1"/>
</dbReference>
<reference evidence="15" key="1">
    <citation type="submission" date="2020-10" db="EMBL/GenBank/DDBJ databases">
        <authorList>
            <person name="Gilroy R."/>
        </authorList>
    </citation>
    <scope>NUCLEOTIDE SEQUENCE</scope>
    <source>
        <strain evidence="15">ChiHcec3-6078</strain>
    </source>
</reference>
<dbReference type="EC" id="2.1.1.176" evidence="3"/>
<evidence type="ECO:0000256" key="1">
    <source>
        <dbReference type="ARBA" id="ARBA00002724"/>
    </source>
</evidence>
<proteinExistence type="inferred from homology"/>
<dbReference type="PRINTS" id="PR02008">
    <property type="entry name" value="RCMTFAMILY"/>
</dbReference>
<dbReference type="InterPro" id="IPR023267">
    <property type="entry name" value="RCMT"/>
</dbReference>
<evidence type="ECO:0000256" key="5">
    <source>
        <dbReference type="ARBA" id="ARBA00022552"/>
    </source>
</evidence>
<dbReference type="NCBIfam" id="NF011494">
    <property type="entry name" value="PRK14902.1"/>
    <property type="match status" value="1"/>
</dbReference>
<evidence type="ECO:0000313" key="15">
    <source>
        <dbReference type="EMBL" id="HIU25543.1"/>
    </source>
</evidence>
<dbReference type="AlphaFoldDB" id="A0A9D1HZM4"/>
<feature type="binding site" evidence="13">
    <location>
        <position position="308"/>
    </location>
    <ligand>
        <name>S-adenosyl-L-methionine</name>
        <dbReference type="ChEBI" id="CHEBI:59789"/>
    </ligand>
</feature>
<dbReference type="InterPro" id="IPR001678">
    <property type="entry name" value="MeTrfase_RsmB-F_NOP2_dom"/>
</dbReference>
<dbReference type="GO" id="GO:0005737">
    <property type="term" value="C:cytoplasm"/>
    <property type="evidence" value="ECO:0007669"/>
    <property type="project" value="UniProtKB-SubCell"/>
</dbReference>
<name>A0A9D1HZM4_9FIRM</name>
<dbReference type="GO" id="GO:0008649">
    <property type="term" value="F:rRNA methyltransferase activity"/>
    <property type="evidence" value="ECO:0007669"/>
    <property type="project" value="InterPro"/>
</dbReference>
<evidence type="ECO:0000256" key="3">
    <source>
        <dbReference type="ARBA" id="ARBA00012140"/>
    </source>
</evidence>
<dbReference type="InterPro" id="IPR035926">
    <property type="entry name" value="NusB-like_sf"/>
</dbReference>
<evidence type="ECO:0000256" key="6">
    <source>
        <dbReference type="ARBA" id="ARBA00022603"/>
    </source>
</evidence>
<feature type="domain" description="SAM-dependent MTase RsmB/NOP-type" evidence="14">
    <location>
        <begin position="168"/>
        <end position="436"/>
    </location>
</feature>
<comment type="subcellular location">
    <subcellularLocation>
        <location evidence="2">Cytoplasm</location>
    </subcellularLocation>
</comment>
<evidence type="ECO:0000259" key="14">
    <source>
        <dbReference type="PROSITE" id="PS51686"/>
    </source>
</evidence>
<keyword evidence="5" id="KW-0698">rRNA processing</keyword>
<dbReference type="GO" id="GO:0003723">
    <property type="term" value="F:RNA binding"/>
    <property type="evidence" value="ECO:0007669"/>
    <property type="project" value="UniProtKB-UniRule"/>
</dbReference>
<dbReference type="InterPro" id="IPR004573">
    <property type="entry name" value="rRNA_ssu_MeTfrase_B"/>
</dbReference>
<keyword evidence="4" id="KW-0963">Cytoplasm</keyword>
<evidence type="ECO:0000256" key="9">
    <source>
        <dbReference type="ARBA" id="ARBA00022884"/>
    </source>
</evidence>
<accession>A0A9D1HZM4</accession>
<dbReference type="Pfam" id="PF01189">
    <property type="entry name" value="Methyltr_RsmB-F"/>
    <property type="match status" value="1"/>
</dbReference>
<keyword evidence="7 13" id="KW-0808">Transferase</keyword>
<gene>
    <name evidence="15" type="primary">rsmB</name>
    <name evidence="15" type="ORF">IAC50_03450</name>
</gene>
<dbReference type="GO" id="GO:0006355">
    <property type="term" value="P:regulation of DNA-templated transcription"/>
    <property type="evidence" value="ECO:0007669"/>
    <property type="project" value="InterPro"/>
</dbReference>
<reference evidence="15" key="2">
    <citation type="journal article" date="2021" name="PeerJ">
        <title>Extensive microbial diversity within the chicken gut microbiome revealed by metagenomics and culture.</title>
        <authorList>
            <person name="Gilroy R."/>
            <person name="Ravi A."/>
            <person name="Getino M."/>
            <person name="Pursley I."/>
            <person name="Horton D.L."/>
            <person name="Alikhan N.F."/>
            <person name="Baker D."/>
            <person name="Gharbi K."/>
            <person name="Hall N."/>
            <person name="Watson M."/>
            <person name="Adriaenssens E.M."/>
            <person name="Foster-Nyarko E."/>
            <person name="Jarju S."/>
            <person name="Secka A."/>
            <person name="Antonio M."/>
            <person name="Oren A."/>
            <person name="Chaudhuri R.R."/>
            <person name="La Ragione R."/>
            <person name="Hildebrand F."/>
            <person name="Pallen M.J."/>
        </authorList>
    </citation>
    <scope>NUCLEOTIDE SEQUENCE</scope>
    <source>
        <strain evidence="15">ChiHcec3-6078</strain>
    </source>
</reference>
<dbReference type="Pfam" id="PF22458">
    <property type="entry name" value="RsmF-B_ferredox"/>
    <property type="match status" value="1"/>
</dbReference>
<dbReference type="PROSITE" id="PS51686">
    <property type="entry name" value="SAM_MT_RSMB_NOP"/>
    <property type="match status" value="1"/>
</dbReference>
<evidence type="ECO:0000313" key="16">
    <source>
        <dbReference type="Proteomes" id="UP000824090"/>
    </source>
</evidence>
<sequence>MDANRKTAFLTLMDVEAKKAYSNLALNHQIIINRPGSQSFVRQLVYGVLENKLTIDYYLDILLKDGVESLKTSELTILRMGIYQLGYMDSVPEYAAVNESVSLAKKYCRSKAGLVNGILREYINKKIQLRLPDRSEDLVKYFSIKYSYAPWIVEMWLSHYSEDFVEALLAAGNEKAPMTIRLNWLRVMKQDLIKKLRANGYEAEEGSLCQNAINVKGEKLLESDMYRLGMFTPQDESSMLVAEKLDPKHGELIMDVCAAPGGKTTAIAERMNNTGKIIASDIYRRKLDLVDKEAKRLGITNIVTRSWDATRVDSSMVEKADRVLVDAPCTGLGVVRRKPEIKYKERNMEMELLPKKQLAILSASSSYVKPGGRLLYSTCTVNPEENERVVEQFLKKNPSFERVERTLLLPNVNGTDGFFICVMKKEDLMEQIEGIR</sequence>
<feature type="active site" description="Nucleophile" evidence="13">
    <location>
        <position position="379"/>
    </location>
</feature>
<dbReference type="Gene3D" id="3.40.50.150">
    <property type="entry name" value="Vaccinia Virus protein VP39"/>
    <property type="match status" value="1"/>
</dbReference>
<evidence type="ECO:0000256" key="2">
    <source>
        <dbReference type="ARBA" id="ARBA00004496"/>
    </source>
</evidence>
<keyword evidence="6 13" id="KW-0489">Methyltransferase</keyword>